<reference evidence="2" key="1">
    <citation type="submission" date="2007-07" db="EMBL/GenBank/DDBJ databases">
        <title>PCAP assembly of the Caenorhabditis remanei genome.</title>
        <authorList>
            <consortium name="The Caenorhabditis remanei Sequencing Consortium"/>
            <person name="Wilson R.K."/>
        </authorList>
    </citation>
    <scope>NUCLEOTIDE SEQUENCE [LARGE SCALE GENOMIC DNA]</scope>
    <source>
        <strain evidence="2">PB4641</strain>
    </source>
</reference>
<dbReference type="PANTHER" id="PTHR12271:SF12">
    <property type="entry name" value="POLYMERASE NUCLEOTIDYL TRANSFERASE DOMAIN-CONTAINING PROTEIN"/>
    <property type="match status" value="1"/>
</dbReference>
<dbReference type="InParanoid" id="E3M0P2"/>
<accession>E3M0P2</accession>
<evidence type="ECO:0000313" key="3">
    <source>
        <dbReference type="Proteomes" id="UP000008281"/>
    </source>
</evidence>
<dbReference type="GeneID" id="9824201"/>
<dbReference type="InterPro" id="IPR043519">
    <property type="entry name" value="NT_sf"/>
</dbReference>
<gene>
    <name evidence="2" type="ORF">CRE_05674</name>
</gene>
<sequence>MLKLHTTKVLRVFQQCLTSECAVHPSSSNENLKPLETLPYVDYIKKKYPDKLENMNVQVENLNSERKECKKNTKVLNFFRDLNSFILNKHSVELLPVGSMVTKFVNKQSDFDFVFFPKRDDQRHRFLRDLHQNPSFKQNFMSVFAKLIARESEKLGEPVEKVVELPRMRVPLLIIRYASGLSIDIQFPEENYHALRNTHLMRMYKVCDNRFTLLFLWLRAVCDKLEVRNSKYGLLSSYHLLLLCVHFLQSEQALSPWPVLPVLAKTHSSLVTADIPISKVAELIKSDDPCLDVFSWKSHNKMAISELIIRFIDYYSHFNASKEAIYIEKGLAQKRKQVFGDVRLQIIDPYSPVSVCRSPHASAAFFTAIQFMRKQFKNGQMIASLPDVPEAAQFLRENHFSFWRTQMSDKIIV</sequence>
<dbReference type="SUPFAM" id="SSF81301">
    <property type="entry name" value="Nucleotidyltransferase"/>
    <property type="match status" value="1"/>
</dbReference>
<dbReference type="OMA" id="MQVDIQF"/>
<keyword evidence="3" id="KW-1185">Reference proteome</keyword>
<evidence type="ECO:0000313" key="2">
    <source>
        <dbReference type="EMBL" id="EFO87848.1"/>
    </source>
</evidence>
<dbReference type="AlphaFoldDB" id="E3M0P2"/>
<dbReference type="CTD" id="9824201"/>
<dbReference type="STRING" id="31234.E3M0P2"/>
<dbReference type="OrthoDB" id="434989at2759"/>
<dbReference type="Proteomes" id="UP000008281">
    <property type="component" value="Unassembled WGS sequence"/>
</dbReference>
<dbReference type="GO" id="GO:0031123">
    <property type="term" value="P:RNA 3'-end processing"/>
    <property type="evidence" value="ECO:0007669"/>
    <property type="project" value="TreeGrafter"/>
</dbReference>
<dbReference type="EMBL" id="DS268420">
    <property type="protein sequence ID" value="EFO87848.1"/>
    <property type="molecule type" value="Genomic_DNA"/>
</dbReference>
<dbReference type="PANTHER" id="PTHR12271">
    <property type="entry name" value="POLY A POLYMERASE CID PAP -RELATED"/>
    <property type="match status" value="1"/>
</dbReference>
<dbReference type="GO" id="GO:0050265">
    <property type="term" value="F:RNA uridylyltransferase activity"/>
    <property type="evidence" value="ECO:0007669"/>
    <property type="project" value="TreeGrafter"/>
</dbReference>
<protein>
    <recommendedName>
        <fullName evidence="1">Poly(A) RNA polymerase mitochondrial-like central palm domain-containing protein</fullName>
    </recommendedName>
</protein>
<dbReference type="Gene3D" id="1.10.1410.10">
    <property type="match status" value="1"/>
</dbReference>
<dbReference type="KEGG" id="crq:GCK72_018735"/>
<dbReference type="SUPFAM" id="SSF81631">
    <property type="entry name" value="PAP/OAS1 substrate-binding domain"/>
    <property type="match status" value="1"/>
</dbReference>
<feature type="domain" description="Poly(A) RNA polymerase mitochondrial-like central palm" evidence="1">
    <location>
        <begin position="54"/>
        <end position="205"/>
    </location>
</feature>
<dbReference type="RefSeq" id="XP_003110555.2">
    <property type="nucleotide sequence ID" value="XM_003110507.2"/>
</dbReference>
<dbReference type="Pfam" id="PF22600">
    <property type="entry name" value="MTPAP-like_central"/>
    <property type="match status" value="1"/>
</dbReference>
<dbReference type="eggNOG" id="KOG2277">
    <property type="taxonomic scope" value="Eukaryota"/>
</dbReference>
<dbReference type="InterPro" id="IPR054708">
    <property type="entry name" value="MTPAP-like_central"/>
</dbReference>
<name>E3M0P2_CAERE</name>
<evidence type="ECO:0000259" key="1">
    <source>
        <dbReference type="Pfam" id="PF22600"/>
    </source>
</evidence>
<organism evidence="3">
    <name type="scientific">Caenorhabditis remanei</name>
    <name type="common">Caenorhabditis vulgaris</name>
    <dbReference type="NCBI Taxonomy" id="31234"/>
    <lineage>
        <taxon>Eukaryota</taxon>
        <taxon>Metazoa</taxon>
        <taxon>Ecdysozoa</taxon>
        <taxon>Nematoda</taxon>
        <taxon>Chromadorea</taxon>
        <taxon>Rhabditida</taxon>
        <taxon>Rhabditina</taxon>
        <taxon>Rhabditomorpha</taxon>
        <taxon>Rhabditoidea</taxon>
        <taxon>Rhabditidae</taxon>
        <taxon>Peloderinae</taxon>
        <taxon>Caenorhabditis</taxon>
    </lineage>
</organism>
<proteinExistence type="predicted"/>
<dbReference type="HOGENOM" id="CLU_786594_0_0_1"/>
<dbReference type="Gene3D" id="3.30.460.10">
    <property type="entry name" value="Beta Polymerase, domain 2"/>
    <property type="match status" value="1"/>
</dbReference>